<keyword evidence="2" id="KW-0808">Transferase</keyword>
<dbReference type="AlphaFoldDB" id="A0A1R3J739"/>
<accession>A0A1R3J739</accession>
<feature type="region of interest" description="Disordered" evidence="1">
    <location>
        <begin position="1"/>
        <end position="24"/>
    </location>
</feature>
<dbReference type="EMBL" id="AWUE01016540">
    <property type="protein sequence ID" value="OMO90620.1"/>
    <property type="molecule type" value="Genomic_DNA"/>
</dbReference>
<evidence type="ECO:0000256" key="1">
    <source>
        <dbReference type="SAM" id="MobiDB-lite"/>
    </source>
</evidence>
<keyword evidence="2" id="KW-0418">Kinase</keyword>
<name>A0A1R3J739_9ROSI</name>
<comment type="caution">
    <text evidence="2">The sequence shown here is derived from an EMBL/GenBank/DDBJ whole genome shotgun (WGS) entry which is preliminary data.</text>
</comment>
<gene>
    <name evidence="2" type="ORF">COLO4_19035</name>
</gene>
<organism evidence="2 3">
    <name type="scientific">Corchorus olitorius</name>
    <dbReference type="NCBI Taxonomy" id="93759"/>
    <lineage>
        <taxon>Eukaryota</taxon>
        <taxon>Viridiplantae</taxon>
        <taxon>Streptophyta</taxon>
        <taxon>Embryophyta</taxon>
        <taxon>Tracheophyta</taxon>
        <taxon>Spermatophyta</taxon>
        <taxon>Magnoliopsida</taxon>
        <taxon>eudicotyledons</taxon>
        <taxon>Gunneridae</taxon>
        <taxon>Pentapetalae</taxon>
        <taxon>rosids</taxon>
        <taxon>malvids</taxon>
        <taxon>Malvales</taxon>
        <taxon>Malvaceae</taxon>
        <taxon>Grewioideae</taxon>
        <taxon>Apeibeae</taxon>
        <taxon>Corchorus</taxon>
    </lineage>
</organism>
<evidence type="ECO:0000313" key="2">
    <source>
        <dbReference type="EMBL" id="OMO90620.1"/>
    </source>
</evidence>
<dbReference type="Proteomes" id="UP000187203">
    <property type="component" value="Unassembled WGS sequence"/>
</dbReference>
<dbReference type="GO" id="GO:0016301">
    <property type="term" value="F:kinase activity"/>
    <property type="evidence" value="ECO:0007669"/>
    <property type="project" value="UniProtKB-KW"/>
</dbReference>
<keyword evidence="3" id="KW-1185">Reference proteome</keyword>
<reference evidence="3" key="1">
    <citation type="submission" date="2013-09" db="EMBL/GenBank/DDBJ databases">
        <title>Corchorus olitorius genome sequencing.</title>
        <authorList>
            <person name="Alam M."/>
            <person name="Haque M.S."/>
            <person name="Islam M.S."/>
            <person name="Emdad E.M."/>
            <person name="Islam M.M."/>
            <person name="Ahmed B."/>
            <person name="Halim A."/>
            <person name="Hossen Q.M.M."/>
            <person name="Hossain M.Z."/>
            <person name="Ahmed R."/>
            <person name="Khan M.M."/>
            <person name="Islam R."/>
            <person name="Rashid M.M."/>
            <person name="Khan S.A."/>
            <person name="Rahman M.S."/>
            <person name="Alam M."/>
            <person name="Yahiya A.S."/>
            <person name="Khan M.S."/>
            <person name="Azam M.S."/>
            <person name="Haque T."/>
            <person name="Lashkar M.Z.H."/>
            <person name="Akhand A.I."/>
            <person name="Morshed G."/>
            <person name="Roy S."/>
            <person name="Uddin K.S."/>
            <person name="Rabeya T."/>
            <person name="Hossain A.S."/>
            <person name="Chowdhury A."/>
            <person name="Snigdha A.R."/>
            <person name="Mortoza M.S."/>
            <person name="Matin S.A."/>
            <person name="Hoque S.M.E."/>
            <person name="Islam M.K."/>
            <person name="Roy D.K."/>
            <person name="Haider R."/>
            <person name="Moosa M.M."/>
            <person name="Elias S.M."/>
            <person name="Hasan A.M."/>
            <person name="Jahan S."/>
            <person name="Shafiuddin M."/>
            <person name="Mahmood N."/>
            <person name="Shommy N.S."/>
        </authorList>
    </citation>
    <scope>NUCLEOTIDE SEQUENCE [LARGE SCALE GENOMIC DNA]</scope>
    <source>
        <strain evidence="3">cv. O-4</strain>
    </source>
</reference>
<sequence length="67" mass="7343">MVACAGGAASAFCKTQPNSKPKRHVKEAEKNVNVFLFLICRMHADAVEVDQFIAPILKTRQIISSIV</sequence>
<proteinExistence type="predicted"/>
<evidence type="ECO:0000313" key="3">
    <source>
        <dbReference type="Proteomes" id="UP000187203"/>
    </source>
</evidence>
<protein>
    <submittedName>
        <fullName evidence="2">Phosphatidylinositol kinase</fullName>
    </submittedName>
</protein>